<feature type="domain" description="Carrier" evidence="3">
    <location>
        <begin position="577"/>
        <end position="659"/>
    </location>
</feature>
<keyword evidence="2" id="KW-0597">Phosphoprotein</keyword>
<dbReference type="SUPFAM" id="SSF51735">
    <property type="entry name" value="NAD(P)-binding Rossmann-fold domains"/>
    <property type="match status" value="1"/>
</dbReference>
<dbReference type="InterPro" id="IPR051414">
    <property type="entry name" value="Adenylate-forming_Reductase"/>
</dbReference>
<dbReference type="EMBL" id="KZ819354">
    <property type="protein sequence ID" value="PWN45585.1"/>
    <property type="molecule type" value="Genomic_DNA"/>
</dbReference>
<dbReference type="Pfam" id="PF00501">
    <property type="entry name" value="AMP-binding"/>
    <property type="match status" value="1"/>
</dbReference>
<evidence type="ECO:0000256" key="1">
    <source>
        <dbReference type="ARBA" id="ARBA00022450"/>
    </source>
</evidence>
<dbReference type="InterPro" id="IPR045851">
    <property type="entry name" value="AMP-bd_C_sf"/>
</dbReference>
<dbReference type="PROSITE" id="PS50075">
    <property type="entry name" value="CARRIER"/>
    <property type="match status" value="1"/>
</dbReference>
<dbReference type="InterPro" id="IPR013120">
    <property type="entry name" value="FAR_NAD-bd"/>
</dbReference>
<dbReference type="InterPro" id="IPR036291">
    <property type="entry name" value="NAD(P)-bd_dom_sf"/>
</dbReference>
<evidence type="ECO:0000256" key="2">
    <source>
        <dbReference type="ARBA" id="ARBA00022553"/>
    </source>
</evidence>
<dbReference type="GO" id="GO:0031177">
    <property type="term" value="F:phosphopantetheine binding"/>
    <property type="evidence" value="ECO:0007669"/>
    <property type="project" value="InterPro"/>
</dbReference>
<name>A0A316WDP5_9BASI</name>
<accession>A0A316WDP5</accession>
<dbReference type="Proteomes" id="UP000245783">
    <property type="component" value="Unassembled WGS sequence"/>
</dbReference>
<reference evidence="4 5" key="1">
    <citation type="journal article" date="2018" name="Mol. Biol. Evol.">
        <title>Broad Genomic Sampling Reveals a Smut Pathogenic Ancestry of the Fungal Clade Ustilaginomycotina.</title>
        <authorList>
            <person name="Kijpornyongpan T."/>
            <person name="Mondo S.J."/>
            <person name="Barry K."/>
            <person name="Sandor L."/>
            <person name="Lee J."/>
            <person name="Lipzen A."/>
            <person name="Pangilinan J."/>
            <person name="LaButti K."/>
            <person name="Hainaut M."/>
            <person name="Henrissat B."/>
            <person name="Grigoriev I.V."/>
            <person name="Spatafora J.W."/>
            <person name="Aime M.C."/>
        </authorList>
    </citation>
    <scope>NUCLEOTIDE SEQUENCE [LARGE SCALE GENOMIC DNA]</scope>
    <source>
        <strain evidence="4 5">MCA 4658</strain>
    </source>
</reference>
<protein>
    <submittedName>
        <fullName evidence="4">Acetyl-CoA synthetase-like protein</fullName>
    </submittedName>
</protein>
<dbReference type="RefSeq" id="XP_025372745.1">
    <property type="nucleotide sequence ID" value="XM_025511625.1"/>
</dbReference>
<evidence type="ECO:0000313" key="4">
    <source>
        <dbReference type="EMBL" id="PWN45585.1"/>
    </source>
</evidence>
<dbReference type="PROSITE" id="PS00455">
    <property type="entry name" value="AMP_BINDING"/>
    <property type="match status" value="1"/>
</dbReference>
<dbReference type="Gene3D" id="1.10.1200.10">
    <property type="entry name" value="ACP-like"/>
    <property type="match status" value="1"/>
</dbReference>
<dbReference type="SMART" id="SM00823">
    <property type="entry name" value="PKS_PP"/>
    <property type="match status" value="1"/>
</dbReference>
<dbReference type="InterPro" id="IPR009081">
    <property type="entry name" value="PP-bd_ACP"/>
</dbReference>
<keyword evidence="5" id="KW-1185">Reference proteome</keyword>
<organism evidence="4 5">
    <name type="scientific">Ceraceosorus guamensis</name>
    <dbReference type="NCBI Taxonomy" id="1522189"/>
    <lineage>
        <taxon>Eukaryota</taxon>
        <taxon>Fungi</taxon>
        <taxon>Dikarya</taxon>
        <taxon>Basidiomycota</taxon>
        <taxon>Ustilaginomycotina</taxon>
        <taxon>Exobasidiomycetes</taxon>
        <taxon>Ceraceosorales</taxon>
        <taxon>Ceraceosoraceae</taxon>
        <taxon>Ceraceosorus</taxon>
    </lineage>
</organism>
<dbReference type="Gene3D" id="3.30.300.30">
    <property type="match status" value="1"/>
</dbReference>
<dbReference type="SUPFAM" id="SSF47336">
    <property type="entry name" value="ACP-like"/>
    <property type="match status" value="1"/>
</dbReference>
<dbReference type="InterPro" id="IPR000873">
    <property type="entry name" value="AMP-dep_synth/lig_dom"/>
</dbReference>
<dbReference type="OrthoDB" id="429813at2759"/>
<dbReference type="InParanoid" id="A0A316WDP5"/>
<dbReference type="InterPro" id="IPR020845">
    <property type="entry name" value="AMP-binding_CS"/>
</dbReference>
<dbReference type="InterPro" id="IPR042099">
    <property type="entry name" value="ANL_N_sf"/>
</dbReference>
<evidence type="ECO:0000259" key="3">
    <source>
        <dbReference type="PROSITE" id="PS50075"/>
    </source>
</evidence>
<dbReference type="Gene3D" id="3.40.50.720">
    <property type="entry name" value="NAD(P)-binding Rossmann-like Domain"/>
    <property type="match status" value="1"/>
</dbReference>
<dbReference type="AlphaFoldDB" id="A0A316WDP5"/>
<sequence length="1110" mass="120958">MSGTGSTPPYLSLSVGQAHSYLKAPDAPEPADHGTLVALLKHRARHQANHVAVGFPDFSKGSCLEWTYRDLDRIASSLAMVLRAKLQDLPQSRESNGYARDQPVIALLGPSGPDFLAQVVACWYLGAAILPIATGTSPSGVANLLNLTACTHILVHESQDALVSECRASLDAHRELRSVAWCALDAARPCESKVVAESALLRDPKRDDLLVIFHSSGSSGNPKPIPQSHRFWTPSLLTADGRSRAAFTTTPLFHGGLSDLFRSLQAAAPLYFFGWHIGDAPTSANILSSVAACSQEVHYFLSVPFILEALSREEVGLNMLHRMDLVSTGGAPLPEAVGDHLVQHKVPLVSRLGSSECGFLMSSWRDFEQDKEWSWLRLVDGASREWLRWEQRPEEGGLYELVVTRDWPTKMVSNAPDGSFVTGDLYERHSSDETKWRYARRADDSLVLINGKKIASSPIENALKAIESIKDAIVFGANRPILGALIVPAASTSSREASSEADFLSTLAPALSTINRKLPSHGKLTAEMLRVVDAATFERLPKSSKGTLQRGMALTQLEAVIADTYDRFDKGEAPRRGPRVSLRGEQLRNWLRELVAEVTDHDIALEDDLYKSGMDSIMSARIRAALLQRLDLGTRRLPANVVYEQANIERLACFLEGASSDGPANVQDLASALVHKYSTFLPQPRTAALGASDPATILLTGGTGALGARVLEELILQPAKEVEAIYCLVRAQDDEGASARISDALKRRQCEVTTKQAQKRLKCRAQLDETTKADLSTARRLVVIHVSNSDRPRLFCPTSCTLPLQCAWVVNFALSLTSFEKDCISRESSSRMYSKHFERVSQLIARSAPARFVFSSSLASILAGAAPHREEPSEHVSSAGSTGYAQSKWVAEKICEAAGERVTIARVGQLCSDTKHGIWNESEAWPLLVRTADETGVLPATGPNLDWLPVDAAARALVDLALKQGEDEATLCHVCTPQSSTLPSWSDFIAWLAEAGLRFEVKSKEAWLDAVRRAGTGVRGRALVESIWANVSEVGESEGLAFDLISPCSLSASGRRLGQHRGDDASRSALGCIAKGASCRQRSLRQDGLRLERHWISQMKLQPITCLFSQ</sequence>
<gene>
    <name evidence="4" type="ORF">IE81DRAFT_285196</name>
</gene>
<dbReference type="GeneID" id="37033495"/>
<dbReference type="InterPro" id="IPR036736">
    <property type="entry name" value="ACP-like_sf"/>
</dbReference>
<dbReference type="InterPro" id="IPR020806">
    <property type="entry name" value="PKS_PP-bd"/>
</dbReference>
<dbReference type="PANTHER" id="PTHR43439">
    <property type="entry name" value="PHENYLACETATE-COENZYME A LIGASE"/>
    <property type="match status" value="1"/>
</dbReference>
<dbReference type="Gene3D" id="3.40.50.12780">
    <property type="entry name" value="N-terminal domain of ligase-like"/>
    <property type="match status" value="1"/>
</dbReference>
<evidence type="ECO:0000313" key="5">
    <source>
        <dbReference type="Proteomes" id="UP000245783"/>
    </source>
</evidence>
<dbReference type="SUPFAM" id="SSF56801">
    <property type="entry name" value="Acetyl-CoA synthetase-like"/>
    <property type="match status" value="1"/>
</dbReference>
<dbReference type="Pfam" id="PF00550">
    <property type="entry name" value="PP-binding"/>
    <property type="match status" value="1"/>
</dbReference>
<dbReference type="STRING" id="1522189.A0A316WDP5"/>
<keyword evidence="1" id="KW-0596">Phosphopantetheine</keyword>
<dbReference type="Pfam" id="PF23562">
    <property type="entry name" value="AMP-binding_C_3"/>
    <property type="match status" value="1"/>
</dbReference>
<proteinExistence type="predicted"/>
<dbReference type="PANTHER" id="PTHR43439:SF2">
    <property type="entry name" value="ENZYME, PUTATIVE (JCVI)-RELATED"/>
    <property type="match status" value="1"/>
</dbReference>
<dbReference type="Pfam" id="PF07993">
    <property type="entry name" value="NAD_binding_4"/>
    <property type="match status" value="2"/>
</dbReference>
<dbReference type="InterPro" id="IPR006162">
    <property type="entry name" value="Ppantetheine_attach_site"/>
</dbReference>
<dbReference type="PROSITE" id="PS00012">
    <property type="entry name" value="PHOSPHOPANTETHEINE"/>
    <property type="match status" value="1"/>
</dbReference>